<dbReference type="Pfam" id="PF00528">
    <property type="entry name" value="BPD_transp_1"/>
    <property type="match status" value="1"/>
</dbReference>
<dbReference type="InterPro" id="IPR035906">
    <property type="entry name" value="MetI-like_sf"/>
</dbReference>
<reference evidence="9 10" key="1">
    <citation type="submission" date="2024-06" db="EMBL/GenBank/DDBJ databases">
        <title>Genomic Encyclopedia of Type Strains, Phase IV (KMG-IV): sequencing the most valuable type-strain genomes for metagenomic binning, comparative biology and taxonomic classification.</title>
        <authorList>
            <person name="Goeker M."/>
        </authorList>
    </citation>
    <scope>NUCLEOTIDE SEQUENCE [LARGE SCALE GENOMIC DNA]</scope>
    <source>
        <strain evidence="9 10">DSM 17253</strain>
    </source>
</reference>
<evidence type="ECO:0000313" key="10">
    <source>
        <dbReference type="Proteomes" id="UP001549098"/>
    </source>
</evidence>
<dbReference type="CDD" id="cd06261">
    <property type="entry name" value="TM_PBP2"/>
    <property type="match status" value="1"/>
</dbReference>
<dbReference type="EMBL" id="JBEPLV010000009">
    <property type="protein sequence ID" value="MET3549703.1"/>
    <property type="molecule type" value="Genomic_DNA"/>
</dbReference>
<feature type="transmembrane region" description="Helical" evidence="7">
    <location>
        <begin position="73"/>
        <end position="96"/>
    </location>
</feature>
<protein>
    <submittedName>
        <fullName evidence="9">Aldouronate transport system permease protein</fullName>
    </submittedName>
</protein>
<feature type="transmembrane region" description="Helical" evidence="7">
    <location>
        <begin position="181"/>
        <end position="203"/>
    </location>
</feature>
<accession>A0ABV2FD77</accession>
<dbReference type="InterPro" id="IPR000515">
    <property type="entry name" value="MetI-like"/>
</dbReference>
<organism evidence="9 10">
    <name type="scientific">Paenibacillus favisporus</name>
    <dbReference type="NCBI Taxonomy" id="221028"/>
    <lineage>
        <taxon>Bacteria</taxon>
        <taxon>Bacillati</taxon>
        <taxon>Bacillota</taxon>
        <taxon>Bacilli</taxon>
        <taxon>Bacillales</taxon>
        <taxon>Paenibacillaceae</taxon>
        <taxon>Paenibacillus</taxon>
    </lineage>
</organism>
<evidence type="ECO:0000256" key="6">
    <source>
        <dbReference type="ARBA" id="ARBA00023136"/>
    </source>
</evidence>
<dbReference type="PROSITE" id="PS50928">
    <property type="entry name" value="ABC_TM1"/>
    <property type="match status" value="1"/>
</dbReference>
<evidence type="ECO:0000256" key="7">
    <source>
        <dbReference type="RuleBase" id="RU363032"/>
    </source>
</evidence>
<dbReference type="Proteomes" id="UP001549098">
    <property type="component" value="Unassembled WGS sequence"/>
</dbReference>
<keyword evidence="4 7" id="KW-0812">Transmembrane</keyword>
<feature type="transmembrane region" description="Helical" evidence="7">
    <location>
        <begin position="12"/>
        <end position="30"/>
    </location>
</feature>
<comment type="subcellular location">
    <subcellularLocation>
        <location evidence="1 7">Cell membrane</location>
        <topology evidence="1 7">Multi-pass membrane protein</topology>
    </subcellularLocation>
</comment>
<sequence length="288" mass="32299">MKTTLSQKLFTVVNYVVLTAAAFTMIAPLLQMLAVSLSSPVAADSKKVFLLPVEWTADSWIYILHRQDLWQSFGITVFITVVGTFLSVLLSVLTAYPLAHAKFLIRKHVMFGIVITMIFNAPLIPFYMTVKSLGLLDSIWSLILPGAIGTFNMVIIRTFFMGIPTELEDSAQIDGCHDFRVLFQIYMPLSKPVLATVSLFYAVGYWNTFQRAILFIRDSDLHPLQVKLREYIMTPETLEVADMLGNIGYNTTTLKAATIIFAATPIILAYPFLQKYFVKGAMLGSLKE</sequence>
<comment type="caution">
    <text evidence="9">The sequence shown here is derived from an EMBL/GenBank/DDBJ whole genome shotgun (WGS) entry which is preliminary data.</text>
</comment>
<comment type="similarity">
    <text evidence="7">Belongs to the binding-protein-dependent transport system permease family.</text>
</comment>
<gene>
    <name evidence="9" type="ORF">ABID47_006364</name>
</gene>
<evidence type="ECO:0000256" key="3">
    <source>
        <dbReference type="ARBA" id="ARBA00022475"/>
    </source>
</evidence>
<feature type="transmembrane region" description="Helical" evidence="7">
    <location>
        <begin position="139"/>
        <end position="160"/>
    </location>
</feature>
<evidence type="ECO:0000256" key="5">
    <source>
        <dbReference type="ARBA" id="ARBA00022989"/>
    </source>
</evidence>
<keyword evidence="3" id="KW-1003">Cell membrane</keyword>
<evidence type="ECO:0000256" key="4">
    <source>
        <dbReference type="ARBA" id="ARBA00022692"/>
    </source>
</evidence>
<name>A0ABV2FD77_9BACL</name>
<feature type="domain" description="ABC transmembrane type-1" evidence="8">
    <location>
        <begin position="73"/>
        <end position="272"/>
    </location>
</feature>
<evidence type="ECO:0000313" key="9">
    <source>
        <dbReference type="EMBL" id="MET3549703.1"/>
    </source>
</evidence>
<evidence type="ECO:0000259" key="8">
    <source>
        <dbReference type="PROSITE" id="PS50928"/>
    </source>
</evidence>
<evidence type="ECO:0000256" key="2">
    <source>
        <dbReference type="ARBA" id="ARBA00022448"/>
    </source>
</evidence>
<dbReference type="SUPFAM" id="SSF161098">
    <property type="entry name" value="MetI-like"/>
    <property type="match status" value="1"/>
</dbReference>
<keyword evidence="5 7" id="KW-1133">Transmembrane helix</keyword>
<keyword evidence="2 7" id="KW-0813">Transport</keyword>
<keyword evidence="6 7" id="KW-0472">Membrane</keyword>
<proteinExistence type="inferred from homology"/>
<dbReference type="RefSeq" id="WP_354502928.1">
    <property type="nucleotide sequence ID" value="NZ_JBEPLV010000009.1"/>
</dbReference>
<evidence type="ECO:0000256" key="1">
    <source>
        <dbReference type="ARBA" id="ARBA00004651"/>
    </source>
</evidence>
<feature type="transmembrane region" description="Helical" evidence="7">
    <location>
        <begin position="108"/>
        <end position="127"/>
    </location>
</feature>
<dbReference type="PANTHER" id="PTHR43744:SF9">
    <property type="entry name" value="POLYGALACTURONAN_RHAMNOGALACTURONAN TRANSPORT SYSTEM PERMEASE PROTEIN YTCP"/>
    <property type="match status" value="1"/>
</dbReference>
<keyword evidence="10" id="KW-1185">Reference proteome</keyword>
<dbReference type="PANTHER" id="PTHR43744">
    <property type="entry name" value="ABC TRANSPORTER PERMEASE PROTEIN MG189-RELATED-RELATED"/>
    <property type="match status" value="1"/>
</dbReference>
<dbReference type="Gene3D" id="1.10.3720.10">
    <property type="entry name" value="MetI-like"/>
    <property type="match status" value="1"/>
</dbReference>
<feature type="transmembrane region" description="Helical" evidence="7">
    <location>
        <begin position="253"/>
        <end position="273"/>
    </location>
</feature>